<evidence type="ECO:0000259" key="7">
    <source>
        <dbReference type="Pfam" id="PF06271"/>
    </source>
</evidence>
<proteinExistence type="predicted"/>
<dbReference type="Pfam" id="PF06271">
    <property type="entry name" value="RDD"/>
    <property type="match status" value="1"/>
</dbReference>
<keyword evidence="5 6" id="KW-0472">Membrane</keyword>
<dbReference type="InterPro" id="IPR010432">
    <property type="entry name" value="RDD"/>
</dbReference>
<keyword evidence="2" id="KW-1003">Cell membrane</keyword>
<comment type="subcellular location">
    <subcellularLocation>
        <location evidence="1">Cell membrane</location>
        <topology evidence="1">Multi-pass membrane protein</topology>
    </subcellularLocation>
</comment>
<evidence type="ECO:0000256" key="6">
    <source>
        <dbReference type="SAM" id="Phobius"/>
    </source>
</evidence>
<accession>A0A2S9GXJ8</accession>
<keyword evidence="3 6" id="KW-0812">Transmembrane</keyword>
<sequence>MLEENSIIYSGYWRRLSGHVLDVIFIVVFFWITDSLSGGIKSLAALIVVFQGMTYYLYTLFFHASYGQTFGKRIMGIKVVSDDGKPIGFQKSFRRNIPLFFESLPWIIGTLFALSQISNEQFHSLFLQPKLYSITLESLRPDWHNTVQIVFAALIFMELMIMFITKKRQTIHDLIGSTIVIRNSTLK</sequence>
<feature type="transmembrane region" description="Helical" evidence="6">
    <location>
        <begin position="12"/>
        <end position="32"/>
    </location>
</feature>
<evidence type="ECO:0000256" key="4">
    <source>
        <dbReference type="ARBA" id="ARBA00022989"/>
    </source>
</evidence>
<dbReference type="PANTHER" id="PTHR36115">
    <property type="entry name" value="PROLINE-RICH ANTIGEN HOMOLOG-RELATED"/>
    <property type="match status" value="1"/>
</dbReference>
<evidence type="ECO:0000256" key="2">
    <source>
        <dbReference type="ARBA" id="ARBA00022475"/>
    </source>
</evidence>
<feature type="transmembrane region" description="Helical" evidence="6">
    <location>
        <begin position="44"/>
        <end position="66"/>
    </location>
</feature>
<protein>
    <submittedName>
        <fullName evidence="8">RDD family</fullName>
    </submittedName>
</protein>
<comment type="caution">
    <text evidence="8">The sequence shown here is derived from an EMBL/GenBank/DDBJ whole genome shotgun (WGS) entry which is preliminary data.</text>
</comment>
<keyword evidence="9" id="KW-1185">Reference proteome</keyword>
<evidence type="ECO:0000313" key="9">
    <source>
        <dbReference type="Proteomes" id="UP000237839"/>
    </source>
</evidence>
<feature type="transmembrane region" description="Helical" evidence="6">
    <location>
        <begin position="146"/>
        <end position="165"/>
    </location>
</feature>
<feature type="domain" description="RDD" evidence="7">
    <location>
        <begin position="9"/>
        <end position="176"/>
    </location>
</feature>
<feature type="transmembrane region" description="Helical" evidence="6">
    <location>
        <begin position="99"/>
        <end position="117"/>
    </location>
</feature>
<evidence type="ECO:0000313" key="8">
    <source>
        <dbReference type="EMBL" id="PRC92386.1"/>
    </source>
</evidence>
<dbReference type="GO" id="GO:0005886">
    <property type="term" value="C:plasma membrane"/>
    <property type="evidence" value="ECO:0007669"/>
    <property type="project" value="UniProtKB-SubCell"/>
</dbReference>
<gene>
    <name evidence="8" type="ORF">S2091_2761</name>
</gene>
<keyword evidence="4 6" id="KW-1133">Transmembrane helix</keyword>
<dbReference type="AlphaFoldDB" id="A0A2S9GXJ8"/>
<organism evidence="8 9">
    <name type="scientific">Solimicrobium silvestre</name>
    <dbReference type="NCBI Taxonomy" id="2099400"/>
    <lineage>
        <taxon>Bacteria</taxon>
        <taxon>Pseudomonadati</taxon>
        <taxon>Pseudomonadota</taxon>
        <taxon>Betaproteobacteria</taxon>
        <taxon>Burkholderiales</taxon>
        <taxon>Oxalobacteraceae</taxon>
        <taxon>Solimicrobium</taxon>
    </lineage>
</organism>
<dbReference type="Proteomes" id="UP000237839">
    <property type="component" value="Unassembled WGS sequence"/>
</dbReference>
<dbReference type="RefSeq" id="WP_165794989.1">
    <property type="nucleotide sequence ID" value="NZ_PUGF01000013.1"/>
</dbReference>
<evidence type="ECO:0000256" key="5">
    <source>
        <dbReference type="ARBA" id="ARBA00023136"/>
    </source>
</evidence>
<evidence type="ECO:0000256" key="1">
    <source>
        <dbReference type="ARBA" id="ARBA00004651"/>
    </source>
</evidence>
<dbReference type="EMBL" id="PUGF01000013">
    <property type="protein sequence ID" value="PRC92386.1"/>
    <property type="molecule type" value="Genomic_DNA"/>
</dbReference>
<dbReference type="InterPro" id="IPR051791">
    <property type="entry name" value="Pra-immunoreactive"/>
</dbReference>
<evidence type="ECO:0000256" key="3">
    <source>
        <dbReference type="ARBA" id="ARBA00022692"/>
    </source>
</evidence>
<reference evidence="8 9" key="1">
    <citation type="submission" date="2018-02" db="EMBL/GenBank/DDBJ databases">
        <title>Solimicrobium silvestre gen. nov., sp. nov., isolated from alpine forest soil.</title>
        <authorList>
            <person name="Margesin R."/>
            <person name="Albuquerque L."/>
            <person name="Zhang D.-C."/>
            <person name="Froufe H.J.C."/>
            <person name="Severino R."/>
            <person name="Roxo I."/>
            <person name="Egas C."/>
            <person name="Da Costa M.S."/>
        </authorList>
    </citation>
    <scope>NUCLEOTIDE SEQUENCE [LARGE SCALE GENOMIC DNA]</scope>
    <source>
        <strain evidence="8 9">S20-91</strain>
    </source>
</reference>
<dbReference type="PANTHER" id="PTHR36115:SF4">
    <property type="entry name" value="MEMBRANE PROTEIN"/>
    <property type="match status" value="1"/>
</dbReference>
<name>A0A2S9GXJ8_9BURK</name>